<dbReference type="EMBL" id="AQGS01000640">
    <property type="protein sequence ID" value="EPS37384.1"/>
    <property type="molecule type" value="Genomic_DNA"/>
</dbReference>
<gene>
    <name evidence="12" type="ORF">H072_8868</name>
</gene>
<accession>S8A3S3</accession>
<evidence type="ECO:0000313" key="12">
    <source>
        <dbReference type="EMBL" id="EPS37384.1"/>
    </source>
</evidence>
<keyword evidence="5" id="KW-0808">Transferase</keyword>
<dbReference type="CDD" id="cd04190">
    <property type="entry name" value="Chitin_synth_C"/>
    <property type="match status" value="1"/>
</dbReference>
<dbReference type="HOGENOM" id="CLU_004760_1_1_1"/>
<organism evidence="12 13">
    <name type="scientific">Dactylellina haptotyla (strain CBS 200.50)</name>
    <name type="common">Nematode-trapping fungus</name>
    <name type="synonym">Monacrosporium haptotylum</name>
    <dbReference type="NCBI Taxonomy" id="1284197"/>
    <lineage>
        <taxon>Eukaryota</taxon>
        <taxon>Fungi</taxon>
        <taxon>Dikarya</taxon>
        <taxon>Ascomycota</taxon>
        <taxon>Pezizomycotina</taxon>
        <taxon>Orbiliomycetes</taxon>
        <taxon>Orbiliales</taxon>
        <taxon>Orbiliaceae</taxon>
        <taxon>Dactylellina</taxon>
    </lineage>
</organism>
<keyword evidence="7 10" id="KW-1133">Transmembrane helix</keyword>
<dbReference type="GO" id="GO:0030428">
    <property type="term" value="C:cell septum"/>
    <property type="evidence" value="ECO:0007669"/>
    <property type="project" value="TreeGrafter"/>
</dbReference>
<comment type="caution">
    <text evidence="12">The sequence shown here is derived from an EMBL/GenBank/DDBJ whole genome shotgun (WGS) entry which is preliminary data.</text>
</comment>
<dbReference type="GO" id="GO:1902404">
    <property type="term" value="P:mitotic actomyosin contractile ring contraction"/>
    <property type="evidence" value="ECO:0007669"/>
    <property type="project" value="EnsemblFungi"/>
</dbReference>
<feature type="compositionally biased region" description="Polar residues" evidence="9">
    <location>
        <begin position="68"/>
        <end position="84"/>
    </location>
</feature>
<dbReference type="GO" id="GO:0004100">
    <property type="term" value="F:chitin synthase activity"/>
    <property type="evidence" value="ECO:0007669"/>
    <property type="project" value="UniProtKB-EC"/>
</dbReference>
<proteinExistence type="predicted"/>
<feature type="domain" description="Chitin synthase N-terminal" evidence="11">
    <location>
        <begin position="276"/>
        <end position="341"/>
    </location>
</feature>
<feature type="compositionally biased region" description="Low complexity" evidence="9">
    <location>
        <begin position="48"/>
        <end position="63"/>
    </location>
</feature>
<dbReference type="InterPro" id="IPR029044">
    <property type="entry name" value="Nucleotide-diphossugar_trans"/>
</dbReference>
<feature type="compositionally biased region" description="Acidic residues" evidence="9">
    <location>
        <begin position="173"/>
        <end position="196"/>
    </location>
</feature>
<keyword evidence="3" id="KW-1003">Cell membrane</keyword>
<name>S8A3S3_DACHA</name>
<dbReference type="GO" id="GO:0006031">
    <property type="term" value="P:chitin biosynthetic process"/>
    <property type="evidence" value="ECO:0007669"/>
    <property type="project" value="EnsemblFungi"/>
</dbReference>
<evidence type="ECO:0000256" key="5">
    <source>
        <dbReference type="ARBA" id="ARBA00022679"/>
    </source>
</evidence>
<feature type="compositionally biased region" description="Basic and acidic residues" evidence="9">
    <location>
        <begin position="197"/>
        <end position="206"/>
    </location>
</feature>
<feature type="transmembrane region" description="Helical" evidence="10">
    <location>
        <begin position="737"/>
        <end position="755"/>
    </location>
</feature>
<evidence type="ECO:0000256" key="9">
    <source>
        <dbReference type="SAM" id="MobiDB-lite"/>
    </source>
</evidence>
<dbReference type="GO" id="GO:0005886">
    <property type="term" value="C:plasma membrane"/>
    <property type="evidence" value="ECO:0007669"/>
    <property type="project" value="UniProtKB-SubCell"/>
</dbReference>
<dbReference type="InterPro" id="IPR013616">
    <property type="entry name" value="Chitin_synth_N"/>
</dbReference>
<evidence type="ECO:0000256" key="8">
    <source>
        <dbReference type="ARBA" id="ARBA00023136"/>
    </source>
</evidence>
<evidence type="ECO:0000256" key="6">
    <source>
        <dbReference type="ARBA" id="ARBA00022692"/>
    </source>
</evidence>
<dbReference type="AlphaFoldDB" id="S8A3S3"/>
<dbReference type="STRING" id="1284197.S8A3S3"/>
<reference evidence="13" key="2">
    <citation type="submission" date="2013-04" db="EMBL/GenBank/DDBJ databases">
        <title>Genomic mechanisms accounting for the adaptation to parasitism in nematode-trapping fungi.</title>
        <authorList>
            <person name="Ahren D.G."/>
        </authorList>
    </citation>
    <scope>NUCLEOTIDE SEQUENCE [LARGE SCALE GENOMIC DNA]</scope>
    <source>
        <strain evidence="13">CBS 200.50</strain>
    </source>
</reference>
<feature type="transmembrane region" description="Helical" evidence="10">
    <location>
        <begin position="811"/>
        <end position="830"/>
    </location>
</feature>
<dbReference type="PANTHER" id="PTHR22914:SF38">
    <property type="entry name" value="CHITIN SYNTHASE 2"/>
    <property type="match status" value="1"/>
</dbReference>
<evidence type="ECO:0000256" key="1">
    <source>
        <dbReference type="ARBA" id="ARBA00004651"/>
    </source>
</evidence>
<feature type="compositionally biased region" description="Polar residues" evidence="9">
    <location>
        <begin position="213"/>
        <end position="225"/>
    </location>
</feature>
<keyword evidence="13" id="KW-1185">Reference proteome</keyword>
<evidence type="ECO:0000256" key="2">
    <source>
        <dbReference type="ARBA" id="ARBA00012543"/>
    </source>
</evidence>
<reference evidence="12 13" key="1">
    <citation type="journal article" date="2013" name="PLoS Genet.">
        <title>Genomic mechanisms accounting for the adaptation to parasitism in nematode-trapping fungi.</title>
        <authorList>
            <person name="Meerupati T."/>
            <person name="Andersson K.M."/>
            <person name="Friman E."/>
            <person name="Kumar D."/>
            <person name="Tunlid A."/>
            <person name="Ahren D."/>
        </authorList>
    </citation>
    <scope>NUCLEOTIDE SEQUENCE [LARGE SCALE GENOMIC DNA]</scope>
    <source>
        <strain evidence="12 13">CBS 200.50</strain>
    </source>
</reference>
<evidence type="ECO:0000256" key="10">
    <source>
        <dbReference type="SAM" id="Phobius"/>
    </source>
</evidence>
<feature type="transmembrane region" description="Helical" evidence="10">
    <location>
        <begin position="967"/>
        <end position="1000"/>
    </location>
</feature>
<dbReference type="eggNOG" id="KOG2571">
    <property type="taxonomic scope" value="Eukaryota"/>
</dbReference>
<dbReference type="PANTHER" id="PTHR22914">
    <property type="entry name" value="CHITIN SYNTHASE"/>
    <property type="match status" value="1"/>
</dbReference>
<protein>
    <recommendedName>
        <fullName evidence="2">chitin synthase</fullName>
        <ecNumber evidence="2">2.4.1.16</ecNumber>
    </recommendedName>
</protein>
<keyword evidence="8 10" id="KW-0472">Membrane</keyword>
<dbReference type="Proteomes" id="UP000015100">
    <property type="component" value="Unassembled WGS sequence"/>
</dbReference>
<evidence type="ECO:0000313" key="13">
    <source>
        <dbReference type="Proteomes" id="UP000015100"/>
    </source>
</evidence>
<comment type="subcellular location">
    <subcellularLocation>
        <location evidence="1">Cell membrane</location>
        <topology evidence="1">Multi-pass membrane protein</topology>
    </subcellularLocation>
</comment>
<feature type="transmembrane region" description="Helical" evidence="10">
    <location>
        <begin position="767"/>
        <end position="791"/>
    </location>
</feature>
<feature type="transmembrane region" description="Helical" evidence="10">
    <location>
        <begin position="693"/>
        <end position="717"/>
    </location>
</feature>
<dbReference type="InterPro" id="IPR004835">
    <property type="entry name" value="Chitin_synth"/>
</dbReference>
<evidence type="ECO:0000256" key="3">
    <source>
        <dbReference type="ARBA" id="ARBA00022475"/>
    </source>
</evidence>
<evidence type="ECO:0000256" key="4">
    <source>
        <dbReference type="ARBA" id="ARBA00022676"/>
    </source>
</evidence>
<evidence type="ECO:0000256" key="7">
    <source>
        <dbReference type="ARBA" id="ARBA00022989"/>
    </source>
</evidence>
<dbReference type="EC" id="2.4.1.16" evidence="2"/>
<dbReference type="OrthoDB" id="26569at2759"/>
<feature type="region of interest" description="Disordered" evidence="9">
    <location>
        <begin position="40"/>
        <end position="235"/>
    </location>
</feature>
<dbReference type="Pfam" id="PF08407">
    <property type="entry name" value="Chitin_synth_1N"/>
    <property type="match status" value="1"/>
</dbReference>
<dbReference type="OMA" id="YANVRTN"/>
<keyword evidence="4" id="KW-0328">Glycosyltransferase</keyword>
<dbReference type="SUPFAM" id="SSF53448">
    <property type="entry name" value="Nucleotide-diphospho-sugar transferases"/>
    <property type="match status" value="1"/>
</dbReference>
<sequence>MEIDIEASYPPNLLRNIGTYRRPYVESVADSNFLPYGYRPTTPHRSYRPVSPSVASPSRTTTPLPLRQGNNQNYPLPVGSQSPRPWTPSHGHNGEERPWTPATRTTVDWRRPQASHSYEPLDLHGSPRPRTPGVYSTTSSADSRPLPAPPPLFASKKRDHRDDFSSLASTEAETYESDSYDEDEDDEDDDEEEEESAYAHHRDGKPGLRSHKSSLSTTSYDTDNTVAMEGDDDDSDIYKKIDEEDLGEATIEAGGQHYGPAPSGATERRHRVAQTSNKQVRLVNGELILECKIPSILYSFLPRRDEEEFTSMRYTAVTCDPDEYIQRGYQLRQNISKRDTELFVCITMYNEDEICFTRTMHGVMRNIAHMCSRSKSRVWGKDGWQKIVVCIVADGRKKVHPRVLDALAAMGCYQDGIAKNLVNGREVTAHVYEYTTQVSLDADLKFKGAEKGIVPVQTIFCLKEKNAKKLNSHRWFFNAFSAALDPNICILLDVGTRPGATSLYHLWKAFDTNSNVAGACGEIKAMTGKGGAALLNPLVASQNFEYKISNILDKPLESVFGYITVLPGALSAYRYYALQNDPVTGHGPLSQYFKGETLHGRDADVFTANMYLAEDRILCWELVAKRGERWVLKYVKSATGETDVPDAVPEFVSQRRRWLNGAFFAAIYSLSHFKQIWQTDHSIIRKVLLHIEFLYQFISLLFTIFSLANFYLTFYFVAGALTDPTIDPFGHGWGKRIFIFMKFVVTLLICAQFILSLGNRPQGAKRLFFWSMMVYGFIMAYTTSIGFYLVVHTLTSSPEALQSSNSLLMNMVVSVCSTLGLYFLMSILYLEPWHMITSSAQYFAMLPSYICTLQVYAFCNTHDVTWGTKGDNVINTDLGAVVKENGDIVNIELPSEQLDIDSAYDEALRNLRDRLEVPQDPPNANQLKEDYYKNVRTYVVIFWMVANGLLAMGVTEAYSTENVSNNFYLTFILWSVAGLAAFRAVGSCAFGIINIVHMLVQGRYKMKMEPGSNPFKRIFKRPSWKMGGGSSLGSVISSKLGR</sequence>
<feature type="transmembrane region" description="Helical" evidence="10">
    <location>
        <begin position="935"/>
        <end position="955"/>
    </location>
</feature>
<dbReference type="Pfam" id="PF01644">
    <property type="entry name" value="Chitin_synth_1"/>
    <property type="match status" value="1"/>
</dbReference>
<keyword evidence="6 10" id="KW-0812">Transmembrane</keyword>
<evidence type="ECO:0000259" key="11">
    <source>
        <dbReference type="Pfam" id="PF08407"/>
    </source>
</evidence>
<dbReference type="GO" id="GO:0005935">
    <property type="term" value="C:cellular bud neck"/>
    <property type="evidence" value="ECO:0007669"/>
    <property type="project" value="EnsemblFungi"/>
</dbReference>